<reference evidence="2 3" key="1">
    <citation type="submission" date="2019-09" db="EMBL/GenBank/DDBJ databases">
        <title>Nitrincola iocasae sp. nov., a bacterium isolated from the sediment collected at a cold seep field in South China Sea.</title>
        <authorList>
            <person name="Zhang H."/>
            <person name="Wang H."/>
            <person name="Li C."/>
        </authorList>
    </citation>
    <scope>NUCLEOTIDE SEQUENCE [LARGE SCALE GENOMIC DNA]</scope>
    <source>
        <strain evidence="2 3">KXZD1103</strain>
    </source>
</reference>
<sequence>MVTNNPILQMFARSPFKPMQEHIAKAQEAAAALKPFLEAVLINDWDTAAAVQHRIAVIEGEADDMKRAIRQNLPSNLFLPVPRTDLLDLLRMQDKVANRAKDIAGMMLGRKMQIPEAIQAEMVNFLNTAIQTTEQAVIALNELDELLAAGFRGHEVKVVEKLIDELDRLEHENDEQERKLRTSLFAVERDLYAVDVIFLYRIIDDIGDLANYAQHVGSRLQLLLAR</sequence>
<organism evidence="2 3">
    <name type="scientific">Nitrincola iocasae</name>
    <dbReference type="NCBI Taxonomy" id="2614693"/>
    <lineage>
        <taxon>Bacteria</taxon>
        <taxon>Pseudomonadati</taxon>
        <taxon>Pseudomonadota</taxon>
        <taxon>Gammaproteobacteria</taxon>
        <taxon>Oceanospirillales</taxon>
        <taxon>Oceanospirillaceae</taxon>
        <taxon>Nitrincola</taxon>
    </lineage>
</organism>
<evidence type="ECO:0000313" key="2">
    <source>
        <dbReference type="EMBL" id="QEW08104.1"/>
    </source>
</evidence>
<dbReference type="PANTHER" id="PTHR36536:SF3">
    <property type="entry name" value="UPF0111 PROTEIN HI_1603"/>
    <property type="match status" value="1"/>
</dbReference>
<dbReference type="InterPro" id="IPR018445">
    <property type="entry name" value="Put_Phosphate_transp_reg"/>
</dbReference>
<dbReference type="RefSeq" id="WP_151058193.1">
    <property type="nucleotide sequence ID" value="NZ_CP044222.1"/>
</dbReference>
<keyword evidence="3" id="KW-1185">Reference proteome</keyword>
<dbReference type="Proteomes" id="UP000325606">
    <property type="component" value="Chromosome"/>
</dbReference>
<protein>
    <submittedName>
        <fullName evidence="2">TIGR00153 family protein</fullName>
    </submittedName>
</protein>
<dbReference type="KEGG" id="nik:F5I99_17280"/>
<dbReference type="SUPFAM" id="SSF109755">
    <property type="entry name" value="PhoU-like"/>
    <property type="match status" value="1"/>
</dbReference>
<gene>
    <name evidence="2" type="ORF">F5I99_17280</name>
</gene>
<dbReference type="InterPro" id="IPR038078">
    <property type="entry name" value="PhoU-like_sf"/>
</dbReference>
<dbReference type="Gene3D" id="1.20.58.220">
    <property type="entry name" value="Phosphate transport system protein phou homolog 2, domain 2"/>
    <property type="match status" value="1"/>
</dbReference>
<comment type="similarity">
    <text evidence="1">Belongs to the UPF0111 family.</text>
</comment>
<dbReference type="AlphaFoldDB" id="A0A5J6LHR1"/>
<evidence type="ECO:0000256" key="1">
    <source>
        <dbReference type="ARBA" id="ARBA00008591"/>
    </source>
</evidence>
<dbReference type="PANTHER" id="PTHR36536">
    <property type="entry name" value="UPF0111 PROTEIN HI_1603"/>
    <property type="match status" value="1"/>
</dbReference>
<proteinExistence type="inferred from homology"/>
<dbReference type="EMBL" id="CP044222">
    <property type="protein sequence ID" value="QEW08104.1"/>
    <property type="molecule type" value="Genomic_DNA"/>
</dbReference>
<accession>A0A5J6LHR1</accession>
<dbReference type="InterPro" id="IPR002727">
    <property type="entry name" value="DUF47"/>
</dbReference>
<dbReference type="Pfam" id="PF01865">
    <property type="entry name" value="PhoU_div"/>
    <property type="match status" value="1"/>
</dbReference>
<name>A0A5J6LHR1_9GAMM</name>
<evidence type="ECO:0000313" key="3">
    <source>
        <dbReference type="Proteomes" id="UP000325606"/>
    </source>
</evidence>
<dbReference type="NCBIfam" id="TIGR00153">
    <property type="entry name" value="TIGR00153 family protein"/>
    <property type="match status" value="1"/>
</dbReference>